<feature type="binding site" evidence="16">
    <location>
        <position position="13"/>
    </location>
    <ligand>
        <name>substrate</name>
    </ligand>
</feature>
<dbReference type="GO" id="GO:0016301">
    <property type="term" value="F:kinase activity"/>
    <property type="evidence" value="ECO:0007669"/>
    <property type="project" value="UniProtKB-KW"/>
</dbReference>
<feature type="binding site" evidence="18">
    <location>
        <position position="80"/>
    </location>
    <ligand>
        <name>a divalent metal cation</name>
        <dbReference type="ChEBI" id="CHEBI:60240"/>
    </ligand>
</feature>
<evidence type="ECO:0000256" key="10">
    <source>
        <dbReference type="ARBA" id="ARBA00022989"/>
    </source>
</evidence>
<evidence type="ECO:0000256" key="9">
    <source>
        <dbReference type="ARBA" id="ARBA00022840"/>
    </source>
</evidence>
<feature type="binding site" evidence="17">
    <location>
        <position position="32"/>
    </location>
    <ligand>
        <name>ATP</name>
        <dbReference type="ChEBI" id="CHEBI:30616"/>
    </ligand>
</feature>
<keyword evidence="6 19" id="KW-0812">Transmembrane</keyword>
<evidence type="ECO:0000256" key="14">
    <source>
        <dbReference type="ARBA" id="ARBA00023264"/>
    </source>
</evidence>
<dbReference type="AlphaFoldDB" id="A0A6I2MJF8"/>
<keyword evidence="3" id="KW-1003">Cell membrane</keyword>
<keyword evidence="10 19" id="KW-1133">Transmembrane helix</keyword>
<evidence type="ECO:0000256" key="8">
    <source>
        <dbReference type="ARBA" id="ARBA00022777"/>
    </source>
</evidence>
<gene>
    <name evidence="20" type="ORF">GJU41_18530</name>
</gene>
<keyword evidence="4" id="KW-0444">Lipid biosynthesis</keyword>
<evidence type="ECO:0000256" key="12">
    <source>
        <dbReference type="ARBA" id="ARBA00023136"/>
    </source>
</evidence>
<comment type="caution">
    <text evidence="20">The sequence shown here is derived from an EMBL/GenBank/DDBJ whole genome shotgun (WGS) entry which is preliminary data.</text>
</comment>
<dbReference type="CDD" id="cd14265">
    <property type="entry name" value="UDPK_IM_like"/>
    <property type="match status" value="1"/>
</dbReference>
<evidence type="ECO:0000256" key="16">
    <source>
        <dbReference type="PIRSR" id="PIRSR600829-2"/>
    </source>
</evidence>
<evidence type="ECO:0000256" key="1">
    <source>
        <dbReference type="ARBA" id="ARBA00004651"/>
    </source>
</evidence>
<evidence type="ECO:0000256" key="13">
    <source>
        <dbReference type="ARBA" id="ARBA00023209"/>
    </source>
</evidence>
<evidence type="ECO:0000256" key="17">
    <source>
        <dbReference type="PIRSR" id="PIRSR600829-3"/>
    </source>
</evidence>
<evidence type="ECO:0000313" key="21">
    <source>
        <dbReference type="Proteomes" id="UP000441585"/>
    </source>
</evidence>
<comment type="similarity">
    <text evidence="2">Belongs to the bacterial diacylglycerol kinase family.</text>
</comment>
<feature type="binding site" evidence="16">
    <location>
        <position position="73"/>
    </location>
    <ligand>
        <name>substrate</name>
    </ligand>
</feature>
<feature type="binding site" evidence="17">
    <location>
        <position position="80"/>
    </location>
    <ligand>
        <name>ATP</name>
        <dbReference type="ChEBI" id="CHEBI:30616"/>
    </ligand>
</feature>
<keyword evidence="18" id="KW-0460">Magnesium</keyword>
<feature type="binding site" evidence="18">
    <location>
        <position position="32"/>
    </location>
    <ligand>
        <name>a divalent metal cation</name>
        <dbReference type="ChEBI" id="CHEBI:60240"/>
    </ligand>
</feature>
<dbReference type="Gene3D" id="1.10.287.3610">
    <property type="match status" value="1"/>
</dbReference>
<dbReference type="Proteomes" id="UP000441585">
    <property type="component" value="Unassembled WGS sequence"/>
</dbReference>
<keyword evidence="5" id="KW-0808">Transferase</keyword>
<evidence type="ECO:0000256" key="15">
    <source>
        <dbReference type="PIRSR" id="PIRSR600829-1"/>
    </source>
</evidence>
<keyword evidence="14" id="KW-1208">Phospholipid metabolism</keyword>
<dbReference type="PANTHER" id="PTHR34299:SF1">
    <property type="entry name" value="DIACYLGLYCEROL KINASE"/>
    <property type="match status" value="1"/>
</dbReference>
<evidence type="ECO:0000256" key="4">
    <source>
        <dbReference type="ARBA" id="ARBA00022516"/>
    </source>
</evidence>
<evidence type="ECO:0000256" key="5">
    <source>
        <dbReference type="ARBA" id="ARBA00022679"/>
    </source>
</evidence>
<keyword evidence="8 20" id="KW-0418">Kinase</keyword>
<keyword evidence="18" id="KW-0479">Metal-binding</keyword>
<feature type="binding site" evidence="17">
    <location>
        <begin position="89"/>
        <end position="91"/>
    </location>
    <ligand>
        <name>ATP</name>
        <dbReference type="ChEBI" id="CHEBI:30616"/>
    </ligand>
</feature>
<feature type="binding site" evidence="17">
    <location>
        <begin position="98"/>
        <end position="99"/>
    </location>
    <ligand>
        <name>ATP</name>
        <dbReference type="ChEBI" id="CHEBI:30616"/>
    </ligand>
</feature>
<keyword evidence="12 19" id="KW-0472">Membrane</keyword>
<comment type="subcellular location">
    <subcellularLocation>
        <location evidence="1">Cell membrane</location>
        <topology evidence="1">Multi-pass membrane protein</topology>
    </subcellularLocation>
</comment>
<reference evidence="20 21" key="1">
    <citation type="submission" date="2019-11" db="EMBL/GenBank/DDBJ databases">
        <title>Bacillus idriensis genome.</title>
        <authorList>
            <person name="Konopka E.N."/>
            <person name="Newman J.D."/>
        </authorList>
    </citation>
    <scope>NUCLEOTIDE SEQUENCE [LARGE SCALE GENOMIC DNA]</scope>
    <source>
        <strain evidence="20 21">DSM 19097</strain>
    </source>
</reference>
<evidence type="ECO:0000256" key="11">
    <source>
        <dbReference type="ARBA" id="ARBA00023098"/>
    </source>
</evidence>
<accession>A0A6I2MJF8</accession>
<dbReference type="InterPro" id="IPR036945">
    <property type="entry name" value="DAGK_sf"/>
</dbReference>
<keyword evidence="13" id="KW-0594">Phospholipid biosynthesis</keyword>
<evidence type="ECO:0000313" key="20">
    <source>
        <dbReference type="EMBL" id="MRX55963.1"/>
    </source>
</evidence>
<dbReference type="Pfam" id="PF01219">
    <property type="entry name" value="DAGK_prokar"/>
    <property type="match status" value="1"/>
</dbReference>
<dbReference type="EMBL" id="WKKF01000007">
    <property type="protein sequence ID" value="MRX55963.1"/>
    <property type="molecule type" value="Genomic_DNA"/>
</dbReference>
<dbReference type="InterPro" id="IPR000829">
    <property type="entry name" value="DAGK"/>
</dbReference>
<dbReference type="InterPro" id="IPR033717">
    <property type="entry name" value="UDPK"/>
</dbReference>
<name>A0A6I2MJF8_9BACI</name>
<feature type="active site" description="Proton acceptor" evidence="15">
    <location>
        <position position="73"/>
    </location>
</feature>
<evidence type="ECO:0000256" key="7">
    <source>
        <dbReference type="ARBA" id="ARBA00022741"/>
    </source>
</evidence>
<sequence>MHMGLKERSERERFIRSFSYAWDGIKSTFGAERNFQIHTVICILVTAAAFFFHISLTEWLIVLFLMGGMLSLELMNTAVERLVDLVTAEYHPLAKAAKDAAAGAVLIYAVLAVIIGLIIFIPKIL</sequence>
<feature type="transmembrane region" description="Helical" evidence="19">
    <location>
        <begin position="100"/>
        <end position="121"/>
    </location>
</feature>
<dbReference type="GO" id="GO:0005524">
    <property type="term" value="F:ATP binding"/>
    <property type="evidence" value="ECO:0007669"/>
    <property type="project" value="UniProtKB-KW"/>
</dbReference>
<dbReference type="GO" id="GO:0008654">
    <property type="term" value="P:phospholipid biosynthetic process"/>
    <property type="evidence" value="ECO:0007669"/>
    <property type="project" value="UniProtKB-KW"/>
</dbReference>
<organism evidence="20 21">
    <name type="scientific">Metabacillus idriensis</name>
    <dbReference type="NCBI Taxonomy" id="324768"/>
    <lineage>
        <taxon>Bacteria</taxon>
        <taxon>Bacillati</taxon>
        <taxon>Bacillota</taxon>
        <taxon>Bacilli</taxon>
        <taxon>Bacillales</taxon>
        <taxon>Bacillaceae</taxon>
        <taxon>Metabacillus</taxon>
    </lineage>
</organism>
<evidence type="ECO:0000256" key="2">
    <source>
        <dbReference type="ARBA" id="ARBA00005967"/>
    </source>
</evidence>
<feature type="binding site" evidence="17">
    <location>
        <position position="20"/>
    </location>
    <ligand>
        <name>ATP</name>
        <dbReference type="ChEBI" id="CHEBI:30616"/>
    </ligand>
</feature>
<comment type="cofactor">
    <cofactor evidence="18">
        <name>Mg(2+)</name>
        <dbReference type="ChEBI" id="CHEBI:18420"/>
    </cofactor>
    <text evidence="18">Mn(2+), Zn(2+), Cd(2+) and Co(2+) support activity to lesser extents.</text>
</comment>
<dbReference type="PANTHER" id="PTHR34299">
    <property type="entry name" value="DIACYLGLYCEROL KINASE"/>
    <property type="match status" value="1"/>
</dbReference>
<dbReference type="GO" id="GO:0005886">
    <property type="term" value="C:plasma membrane"/>
    <property type="evidence" value="ECO:0007669"/>
    <property type="project" value="UniProtKB-SubCell"/>
</dbReference>
<dbReference type="PROSITE" id="PS01069">
    <property type="entry name" value="DAGK_PROKAR"/>
    <property type="match status" value="1"/>
</dbReference>
<keyword evidence="9 17" id="KW-0067">ATP-binding</keyword>
<evidence type="ECO:0000256" key="6">
    <source>
        <dbReference type="ARBA" id="ARBA00022692"/>
    </source>
</evidence>
<feature type="transmembrane region" description="Helical" evidence="19">
    <location>
        <begin position="35"/>
        <end position="54"/>
    </location>
</feature>
<proteinExistence type="inferred from homology"/>
<dbReference type="GO" id="GO:0046872">
    <property type="term" value="F:metal ion binding"/>
    <property type="evidence" value="ECO:0007669"/>
    <property type="project" value="UniProtKB-KW"/>
</dbReference>
<evidence type="ECO:0000256" key="19">
    <source>
        <dbReference type="SAM" id="Phobius"/>
    </source>
</evidence>
<keyword evidence="21" id="KW-1185">Reference proteome</keyword>
<feature type="binding site" evidence="17">
    <location>
        <position position="13"/>
    </location>
    <ligand>
        <name>ATP</name>
        <dbReference type="ChEBI" id="CHEBI:30616"/>
    </ligand>
</feature>
<evidence type="ECO:0000256" key="18">
    <source>
        <dbReference type="PIRSR" id="PIRSR600829-4"/>
    </source>
</evidence>
<keyword evidence="7 17" id="KW-0547">Nucleotide-binding</keyword>
<protein>
    <submittedName>
        <fullName evidence="20">Diacylglycerol kinase family protein</fullName>
    </submittedName>
</protein>
<keyword evidence="11" id="KW-0443">Lipid metabolism</keyword>
<evidence type="ECO:0000256" key="3">
    <source>
        <dbReference type="ARBA" id="ARBA00022475"/>
    </source>
</evidence>
<dbReference type="RefSeq" id="WP_070875436.1">
    <property type="nucleotide sequence ID" value="NZ_CAJFZX010000001.1"/>
</dbReference>